<dbReference type="EMBL" id="UGSC01000001">
    <property type="protein sequence ID" value="SUA70173.1"/>
    <property type="molecule type" value="Genomic_DNA"/>
</dbReference>
<dbReference type="AlphaFoldDB" id="A0A378Y0E9"/>
<organism evidence="1 2">
    <name type="scientific">Paenibacillus polymyxa</name>
    <name type="common">Bacillus polymyxa</name>
    <dbReference type="NCBI Taxonomy" id="1406"/>
    <lineage>
        <taxon>Bacteria</taxon>
        <taxon>Bacillati</taxon>
        <taxon>Bacillota</taxon>
        <taxon>Bacilli</taxon>
        <taxon>Bacillales</taxon>
        <taxon>Paenibacillaceae</taxon>
        <taxon>Paenibacillus</taxon>
    </lineage>
</organism>
<evidence type="ECO:0000313" key="1">
    <source>
        <dbReference type="EMBL" id="SUA70173.1"/>
    </source>
</evidence>
<protein>
    <submittedName>
        <fullName evidence="1">Uncharacterized protein</fullName>
    </submittedName>
</protein>
<reference evidence="1 2" key="1">
    <citation type="submission" date="2018-06" db="EMBL/GenBank/DDBJ databases">
        <authorList>
            <consortium name="Pathogen Informatics"/>
            <person name="Doyle S."/>
        </authorList>
    </citation>
    <scope>NUCLEOTIDE SEQUENCE [LARGE SCALE GENOMIC DNA]</scope>
    <source>
        <strain evidence="1 2">NCTC10343</strain>
    </source>
</reference>
<dbReference type="GeneID" id="93346412"/>
<dbReference type="Proteomes" id="UP000254400">
    <property type="component" value="Unassembled WGS sequence"/>
</dbReference>
<sequence>MSKYTLSKPRKEECDFFKVTIVADSNDGDYITTTRTYTSKQFNGAIVDELIELKFKYGESHQLSDCPLGEYIDIPYNGYDGFCHTLESLSVVYIDEDGFTWDVNLQGG</sequence>
<proteinExistence type="predicted"/>
<accession>A0A378Y0E9</accession>
<name>A0A378Y0E9_PAEPO</name>
<dbReference type="RefSeq" id="WP_019687566.1">
    <property type="nucleotide sequence ID" value="NZ_CP036496.1"/>
</dbReference>
<gene>
    <name evidence="1" type="ORF">NCTC10343_03043</name>
</gene>
<evidence type="ECO:0000313" key="2">
    <source>
        <dbReference type="Proteomes" id="UP000254400"/>
    </source>
</evidence>